<keyword evidence="4" id="KW-1185">Reference proteome</keyword>
<dbReference type="Gene3D" id="1.10.10.60">
    <property type="entry name" value="Homeodomain-like"/>
    <property type="match status" value="1"/>
</dbReference>
<accession>A0A9P0LU05</accession>
<feature type="domain" description="HTH psq-type" evidence="2">
    <location>
        <begin position="11"/>
        <end position="51"/>
    </location>
</feature>
<evidence type="ECO:0000313" key="3">
    <source>
        <dbReference type="EMBL" id="CAH1999504.1"/>
    </source>
</evidence>
<name>A0A9P0LU05_ACAOB</name>
<dbReference type="Proteomes" id="UP001152888">
    <property type="component" value="Unassembled WGS sequence"/>
</dbReference>
<dbReference type="AlphaFoldDB" id="A0A9P0LU05"/>
<protein>
    <recommendedName>
        <fullName evidence="2">HTH psq-type domain-containing protein</fullName>
    </recommendedName>
</protein>
<evidence type="ECO:0000259" key="2">
    <source>
        <dbReference type="Pfam" id="PF05225"/>
    </source>
</evidence>
<evidence type="ECO:0000313" key="4">
    <source>
        <dbReference type="Proteomes" id="UP001152888"/>
    </source>
</evidence>
<dbReference type="GO" id="GO:0005634">
    <property type="term" value="C:nucleus"/>
    <property type="evidence" value="ECO:0007669"/>
    <property type="project" value="UniProtKB-SubCell"/>
</dbReference>
<dbReference type="GO" id="GO:0003677">
    <property type="term" value="F:DNA binding"/>
    <property type="evidence" value="ECO:0007669"/>
    <property type="project" value="InterPro"/>
</dbReference>
<dbReference type="SUPFAM" id="SSF46689">
    <property type="entry name" value="Homeodomain-like"/>
    <property type="match status" value="1"/>
</dbReference>
<comment type="caution">
    <text evidence="3">The sequence shown here is derived from an EMBL/GenBank/DDBJ whole genome shotgun (WGS) entry which is preliminary data.</text>
</comment>
<dbReference type="InterPro" id="IPR009057">
    <property type="entry name" value="Homeodomain-like_sf"/>
</dbReference>
<comment type="subcellular location">
    <subcellularLocation>
        <location evidence="1">Nucleus</location>
    </subcellularLocation>
</comment>
<dbReference type="EMBL" id="CAKOFQ010007368">
    <property type="protein sequence ID" value="CAH1999504.1"/>
    <property type="molecule type" value="Genomic_DNA"/>
</dbReference>
<dbReference type="OrthoDB" id="7423901at2759"/>
<evidence type="ECO:0000256" key="1">
    <source>
        <dbReference type="ARBA" id="ARBA00004123"/>
    </source>
</evidence>
<proteinExistence type="predicted"/>
<reference evidence="3" key="1">
    <citation type="submission" date="2022-03" db="EMBL/GenBank/DDBJ databases">
        <authorList>
            <person name="Sayadi A."/>
        </authorList>
    </citation>
    <scope>NUCLEOTIDE SEQUENCE</scope>
</reference>
<sequence length="246" mass="28823">MPTKRKRALWSEEQLVAAVCAVERNILSTYAAAERYNIPRRTIRNHLKSGNVKKTLGRKAILSKDQDQESELVSRIIRFAEIGLPKTPRILRRLVYKFCEMNNIKHNFNINLKLAGKDWLSAFMKRNPIISKRKAQFMNPARAQKLNKFIMDDHFAKISKFYDQLDLKTHPERIYNMDEKGCRLTVHHQHNNIPAGTLVAKSAKGYMTNELFKDFLNHLAKYWVVGKVMTYMQQSMQLHGWKYVSQ</sequence>
<dbReference type="InterPro" id="IPR007889">
    <property type="entry name" value="HTH_Psq"/>
</dbReference>
<dbReference type="Pfam" id="PF05225">
    <property type="entry name" value="HTH_psq"/>
    <property type="match status" value="1"/>
</dbReference>
<gene>
    <name evidence="3" type="ORF">ACAOBT_LOCUS25009</name>
</gene>
<organism evidence="3 4">
    <name type="scientific">Acanthoscelides obtectus</name>
    <name type="common">Bean weevil</name>
    <name type="synonym">Bruchus obtectus</name>
    <dbReference type="NCBI Taxonomy" id="200917"/>
    <lineage>
        <taxon>Eukaryota</taxon>
        <taxon>Metazoa</taxon>
        <taxon>Ecdysozoa</taxon>
        <taxon>Arthropoda</taxon>
        <taxon>Hexapoda</taxon>
        <taxon>Insecta</taxon>
        <taxon>Pterygota</taxon>
        <taxon>Neoptera</taxon>
        <taxon>Endopterygota</taxon>
        <taxon>Coleoptera</taxon>
        <taxon>Polyphaga</taxon>
        <taxon>Cucujiformia</taxon>
        <taxon>Chrysomeloidea</taxon>
        <taxon>Chrysomelidae</taxon>
        <taxon>Bruchinae</taxon>
        <taxon>Bruchini</taxon>
        <taxon>Acanthoscelides</taxon>
    </lineage>
</organism>